<proteinExistence type="predicted"/>
<evidence type="ECO:0000313" key="2">
    <source>
        <dbReference type="EMBL" id="MFC1402313.1"/>
    </source>
</evidence>
<dbReference type="RefSeq" id="WP_157623912.1">
    <property type="nucleotide sequence ID" value="NZ_JBHEZZ010000006.1"/>
</dbReference>
<reference evidence="2 3" key="1">
    <citation type="submission" date="2024-09" db="EMBL/GenBank/DDBJ databases">
        <authorList>
            <person name="Lee S.D."/>
        </authorList>
    </citation>
    <scope>NUCLEOTIDE SEQUENCE [LARGE SCALE GENOMIC DNA]</scope>
    <source>
        <strain evidence="2 3">N1-5</strain>
    </source>
</reference>
<sequence length="56" mass="5837">MSSVWNGIGDALGTIMNVTSDVALTGFLIVLGLLVVAAPLYMVYAVLSSLRPAARK</sequence>
<protein>
    <submittedName>
        <fullName evidence="2">Uncharacterized protein</fullName>
    </submittedName>
</protein>
<comment type="caution">
    <text evidence="2">The sequence shown here is derived from an EMBL/GenBank/DDBJ whole genome shotgun (WGS) entry which is preliminary data.</text>
</comment>
<keyword evidence="1" id="KW-0472">Membrane</keyword>
<evidence type="ECO:0000256" key="1">
    <source>
        <dbReference type="SAM" id="Phobius"/>
    </source>
</evidence>
<organism evidence="2 3">
    <name type="scientific">Streptacidiphilus cavernicola</name>
    <dbReference type="NCBI Taxonomy" id="3342716"/>
    <lineage>
        <taxon>Bacteria</taxon>
        <taxon>Bacillati</taxon>
        <taxon>Actinomycetota</taxon>
        <taxon>Actinomycetes</taxon>
        <taxon>Kitasatosporales</taxon>
        <taxon>Streptomycetaceae</taxon>
        <taxon>Streptacidiphilus</taxon>
    </lineage>
</organism>
<accession>A0ABV6ULH1</accession>
<keyword evidence="1" id="KW-0812">Transmembrane</keyword>
<feature type="transmembrane region" description="Helical" evidence="1">
    <location>
        <begin position="22"/>
        <end position="47"/>
    </location>
</feature>
<evidence type="ECO:0000313" key="3">
    <source>
        <dbReference type="Proteomes" id="UP001592528"/>
    </source>
</evidence>
<name>A0ABV6ULH1_9ACTN</name>
<dbReference type="Proteomes" id="UP001592528">
    <property type="component" value="Unassembled WGS sequence"/>
</dbReference>
<keyword evidence="1" id="KW-1133">Transmembrane helix</keyword>
<keyword evidence="3" id="KW-1185">Reference proteome</keyword>
<dbReference type="EMBL" id="JBHEZZ010000006">
    <property type="protein sequence ID" value="MFC1402313.1"/>
    <property type="molecule type" value="Genomic_DNA"/>
</dbReference>
<gene>
    <name evidence="2" type="ORF">ACEZDJ_13560</name>
</gene>